<dbReference type="InterPro" id="IPR000160">
    <property type="entry name" value="GGDEF_dom"/>
</dbReference>
<name>A0A1G9U5B6_9FIRM</name>
<dbReference type="Pfam" id="PF00563">
    <property type="entry name" value="EAL"/>
    <property type="match status" value="1"/>
</dbReference>
<evidence type="ECO:0000313" key="3">
    <source>
        <dbReference type="EMBL" id="SDM55136.1"/>
    </source>
</evidence>
<dbReference type="Pfam" id="PF00990">
    <property type="entry name" value="GGDEF"/>
    <property type="match status" value="1"/>
</dbReference>
<dbReference type="SUPFAM" id="SSF55073">
    <property type="entry name" value="Nucleotide cyclase"/>
    <property type="match status" value="1"/>
</dbReference>
<dbReference type="EMBL" id="FNHZ01000001">
    <property type="protein sequence ID" value="SDM55136.1"/>
    <property type="molecule type" value="Genomic_DNA"/>
</dbReference>
<dbReference type="InterPro" id="IPR029787">
    <property type="entry name" value="Nucleotide_cyclase"/>
</dbReference>
<dbReference type="SMART" id="SM00052">
    <property type="entry name" value="EAL"/>
    <property type="match status" value="1"/>
</dbReference>
<protein>
    <submittedName>
        <fullName evidence="3">EAL domain, c-di-GMP-specific phosphodiesterase class I (Or its enzymatically inactive variant)</fullName>
    </submittedName>
</protein>
<dbReference type="Gene3D" id="3.30.70.270">
    <property type="match status" value="1"/>
</dbReference>
<dbReference type="OrthoDB" id="9805474at2"/>
<dbReference type="AlphaFoldDB" id="A0A1G9U5B6"/>
<dbReference type="Proteomes" id="UP000187651">
    <property type="component" value="Unassembled WGS sequence"/>
</dbReference>
<dbReference type="InterPro" id="IPR050706">
    <property type="entry name" value="Cyclic-di-GMP_PDE-like"/>
</dbReference>
<evidence type="ECO:0000313" key="4">
    <source>
        <dbReference type="Proteomes" id="UP000187651"/>
    </source>
</evidence>
<dbReference type="GO" id="GO:0071111">
    <property type="term" value="F:cyclic-guanylate-specific phosphodiesterase activity"/>
    <property type="evidence" value="ECO:0007669"/>
    <property type="project" value="InterPro"/>
</dbReference>
<dbReference type="CDD" id="cd01948">
    <property type="entry name" value="EAL"/>
    <property type="match status" value="1"/>
</dbReference>
<gene>
    <name evidence="3" type="ORF">SAMN05216544_0622</name>
</gene>
<accession>A0A1G9U5B6</accession>
<dbReference type="PANTHER" id="PTHR33121:SF70">
    <property type="entry name" value="SIGNALING PROTEIN YKOW"/>
    <property type="match status" value="1"/>
</dbReference>
<dbReference type="RefSeq" id="WP_074520868.1">
    <property type="nucleotide sequence ID" value="NZ_FNHZ01000001.1"/>
</dbReference>
<evidence type="ECO:0000259" key="1">
    <source>
        <dbReference type="PROSITE" id="PS50883"/>
    </source>
</evidence>
<dbReference type="PANTHER" id="PTHR33121">
    <property type="entry name" value="CYCLIC DI-GMP PHOSPHODIESTERASE PDEF"/>
    <property type="match status" value="1"/>
</dbReference>
<evidence type="ECO:0000259" key="2">
    <source>
        <dbReference type="PROSITE" id="PS50887"/>
    </source>
</evidence>
<keyword evidence="4" id="KW-1185">Reference proteome</keyword>
<reference evidence="4" key="1">
    <citation type="submission" date="2016-10" db="EMBL/GenBank/DDBJ databases">
        <authorList>
            <person name="Varghese N."/>
            <person name="Submissions S."/>
        </authorList>
    </citation>
    <scope>NUCLEOTIDE SEQUENCE [LARGE SCALE GENOMIC DNA]</scope>
    <source>
        <strain evidence="4">M83</strain>
    </source>
</reference>
<feature type="domain" description="GGDEF" evidence="2">
    <location>
        <begin position="164"/>
        <end position="294"/>
    </location>
</feature>
<dbReference type="PROSITE" id="PS50887">
    <property type="entry name" value="GGDEF"/>
    <property type="match status" value="1"/>
</dbReference>
<dbReference type="PROSITE" id="PS50883">
    <property type="entry name" value="EAL"/>
    <property type="match status" value="1"/>
</dbReference>
<dbReference type="SUPFAM" id="SSF141868">
    <property type="entry name" value="EAL domain-like"/>
    <property type="match status" value="1"/>
</dbReference>
<proteinExistence type="predicted"/>
<sequence>MDNELYSKKFEKFYESLTANFADTSDIQNVVSLAVQGIAEDLKIGMLTADVNIPVSVRVPNGKNERYILYDSGAHSEEYKEFQYLTADGGRLTYQVYSIPDYEYDVEDDKILDFVIGIIAYVSRYVRIAEHDAMTAFTDSLTGCLNSNGLSRNGGLLFIKHDIADYASVYFNIKNFSYFNHVDRTKLGDEILKKFSIAVNAYIQNEEIFARLGGDSFVAFVKKERVDNFVDFITSMNIRANTNRGPKDFTVECNAGLYFAVHKDNISNLINYSAIACKYARNSKTYDCVWFRDYMIDDNLREKEISYKFHDAVSEEKFAVYYQPKVNLEDGTLGGAEALVRWAAKERIIQPNEFIPVLEKEGSIKDLDFYMLKHVCKDIRTWIDKGIEPVPVSINFSKIHIYNDNLAEKINKIITEYGVDPKYIEIEITEKSCTDDFLTLKEFMKAMQDRNIKTAIDDFGDGISSLTYLRDLSFNYIKFDKVFIDNVDNGSQKDDIIVTSLIDMLNKLGKCVVAEGVETKKQADFLKKVGCKYAQGYYFDRPLEKEDFVGRLENKKYDY</sequence>
<dbReference type="InterPro" id="IPR043128">
    <property type="entry name" value="Rev_trsase/Diguanyl_cyclase"/>
</dbReference>
<feature type="domain" description="EAL" evidence="1">
    <location>
        <begin position="302"/>
        <end position="556"/>
    </location>
</feature>
<dbReference type="InterPro" id="IPR035919">
    <property type="entry name" value="EAL_sf"/>
</dbReference>
<organism evidence="3 4">
    <name type="scientific">Lachnospira pectinoschiza</name>
    <dbReference type="NCBI Taxonomy" id="28052"/>
    <lineage>
        <taxon>Bacteria</taxon>
        <taxon>Bacillati</taxon>
        <taxon>Bacillota</taxon>
        <taxon>Clostridia</taxon>
        <taxon>Lachnospirales</taxon>
        <taxon>Lachnospiraceae</taxon>
        <taxon>Lachnospira</taxon>
    </lineage>
</organism>
<dbReference type="Gene3D" id="3.20.20.450">
    <property type="entry name" value="EAL domain"/>
    <property type="match status" value="1"/>
</dbReference>
<dbReference type="InterPro" id="IPR001633">
    <property type="entry name" value="EAL_dom"/>
</dbReference>